<gene>
    <name evidence="2" type="ORF">TNCT_81391</name>
</gene>
<proteinExistence type="predicted"/>
<feature type="chain" id="PRO_5036484199" evidence="1">
    <location>
        <begin position="27"/>
        <end position="102"/>
    </location>
</feature>
<feature type="signal peptide" evidence="1">
    <location>
        <begin position="1"/>
        <end position="26"/>
    </location>
</feature>
<evidence type="ECO:0000313" key="3">
    <source>
        <dbReference type="Proteomes" id="UP000887116"/>
    </source>
</evidence>
<sequence>MPHSPDAIPFKKLSLSMFTLVSFCLCDKFLEPCANKHYIVQFQIINKNTVNVAMGNSQFIGKGIKGYLFVRTHTVSKRRWSFSSVVYKEEGRFVRELSSKFV</sequence>
<organism evidence="2 3">
    <name type="scientific">Trichonephila clavata</name>
    <name type="common">Joro spider</name>
    <name type="synonym">Nephila clavata</name>
    <dbReference type="NCBI Taxonomy" id="2740835"/>
    <lineage>
        <taxon>Eukaryota</taxon>
        <taxon>Metazoa</taxon>
        <taxon>Ecdysozoa</taxon>
        <taxon>Arthropoda</taxon>
        <taxon>Chelicerata</taxon>
        <taxon>Arachnida</taxon>
        <taxon>Araneae</taxon>
        <taxon>Araneomorphae</taxon>
        <taxon>Entelegynae</taxon>
        <taxon>Araneoidea</taxon>
        <taxon>Nephilidae</taxon>
        <taxon>Trichonephila</taxon>
    </lineage>
</organism>
<protein>
    <submittedName>
        <fullName evidence="2">Uncharacterized protein</fullName>
    </submittedName>
</protein>
<accession>A0A8X6M568</accession>
<dbReference type="Proteomes" id="UP000887116">
    <property type="component" value="Unassembled WGS sequence"/>
</dbReference>
<evidence type="ECO:0000256" key="1">
    <source>
        <dbReference type="SAM" id="SignalP"/>
    </source>
</evidence>
<keyword evidence="3" id="KW-1185">Reference proteome</keyword>
<name>A0A8X6M568_TRICU</name>
<keyword evidence="1" id="KW-0732">Signal</keyword>
<comment type="caution">
    <text evidence="2">The sequence shown here is derived from an EMBL/GenBank/DDBJ whole genome shotgun (WGS) entry which is preliminary data.</text>
</comment>
<reference evidence="2" key="1">
    <citation type="submission" date="2020-07" db="EMBL/GenBank/DDBJ databases">
        <title>Multicomponent nature underlies the extraordinary mechanical properties of spider dragline silk.</title>
        <authorList>
            <person name="Kono N."/>
            <person name="Nakamura H."/>
            <person name="Mori M."/>
            <person name="Yoshida Y."/>
            <person name="Ohtoshi R."/>
            <person name="Malay A.D."/>
            <person name="Moran D.A.P."/>
            <person name="Tomita M."/>
            <person name="Numata K."/>
            <person name="Arakawa K."/>
        </authorList>
    </citation>
    <scope>NUCLEOTIDE SEQUENCE</scope>
</reference>
<evidence type="ECO:0000313" key="2">
    <source>
        <dbReference type="EMBL" id="GFR31749.1"/>
    </source>
</evidence>
<dbReference type="EMBL" id="BMAO01019630">
    <property type="protein sequence ID" value="GFR31749.1"/>
    <property type="molecule type" value="Genomic_DNA"/>
</dbReference>
<dbReference type="AlphaFoldDB" id="A0A8X6M568"/>